<keyword evidence="2" id="KW-1185">Reference proteome</keyword>
<dbReference type="InterPro" id="IPR029046">
    <property type="entry name" value="LolA/LolB/LppX"/>
</dbReference>
<dbReference type="Gene3D" id="2.50.20.20">
    <property type="match status" value="1"/>
</dbReference>
<evidence type="ECO:0000313" key="1">
    <source>
        <dbReference type="EMBL" id="UZX22299.1"/>
    </source>
</evidence>
<evidence type="ECO:0008006" key="3">
    <source>
        <dbReference type="Google" id="ProtNLM"/>
    </source>
</evidence>
<sequence length="313" mass="32981">MNKSAWKRAGVALTAVAVVTGVAGCQDGGDAKTGAKAGAEAGAPKVQSLGEVTKVIQAAYEKTSQAKAAKLRMTIEMTGAGLGSGTTTMTGVQGWDPASMDVTMSGGMFAGAGAAGMPDKIRMIMHDNVMYMDMGAEQAASMDGKRWMKMDFAALAKESGDAGLQKQMTQNLGGMNQDPAQQLALLLESPGIKHVGPEKVEGVDAQHYKGSVAFEDMLKANKAFDGLPKADREKLVATMRDSGVKGYDTELWVNGDGYPVKMVVGMKMPEGTMNMTAFYSDYGTKANVQAPPAKDTFDFMQMMKDLGKELGQG</sequence>
<protein>
    <recommendedName>
        <fullName evidence="3">Lipoprotein</fullName>
    </recommendedName>
</protein>
<proteinExistence type="predicted"/>
<name>A0ABY6R011_9ACTN</name>
<organism evidence="1 2">
    <name type="scientific">Streptomyces tanashiensis</name>
    <dbReference type="NCBI Taxonomy" id="67367"/>
    <lineage>
        <taxon>Bacteria</taxon>
        <taxon>Bacillati</taxon>
        <taxon>Actinomycetota</taxon>
        <taxon>Actinomycetes</taxon>
        <taxon>Kitasatosporales</taxon>
        <taxon>Streptomycetaceae</taxon>
        <taxon>Streptomyces</taxon>
    </lineage>
</organism>
<accession>A0ABY6R011</accession>
<dbReference type="SUPFAM" id="SSF89392">
    <property type="entry name" value="Prokaryotic lipoproteins and lipoprotein localization factors"/>
    <property type="match status" value="1"/>
</dbReference>
<dbReference type="PROSITE" id="PS51257">
    <property type="entry name" value="PROKAR_LIPOPROTEIN"/>
    <property type="match status" value="1"/>
</dbReference>
<reference evidence="1" key="1">
    <citation type="submission" date="2021-09" db="EMBL/GenBank/DDBJ databases">
        <title>Complete genome sequence and metabolic characterization of Streptomyces tanashiensis DSM 731 the producer of antibacterial Kalafungin and diverse secondary metabolites.</title>
        <authorList>
            <person name="Abbasi M.N."/>
            <person name="Anwar M.N."/>
            <person name="Alam K."/>
            <person name="Shoaib M."/>
            <person name="Lin Z."/>
            <person name="Hayat M."/>
            <person name="Ali M.I."/>
            <person name="Malik H.M.T."/>
            <person name="Ahmed I."/>
            <person name="Li A."/>
            <person name="Hailong Wang H."/>
            <person name="Zhang Y."/>
        </authorList>
    </citation>
    <scope>NUCLEOTIDE SEQUENCE</scope>
    <source>
        <strain evidence="1">Kala</strain>
    </source>
</reference>
<evidence type="ECO:0000313" key="2">
    <source>
        <dbReference type="Proteomes" id="UP001164506"/>
    </source>
</evidence>
<gene>
    <name evidence="1" type="ORF">LDH80_16850</name>
</gene>
<dbReference type="RefSeq" id="WP_190101731.1">
    <property type="nucleotide sequence ID" value="NZ_BMUH01000001.1"/>
</dbReference>
<dbReference type="GeneID" id="95601138"/>
<dbReference type="EMBL" id="CP084204">
    <property type="protein sequence ID" value="UZX22299.1"/>
    <property type="molecule type" value="Genomic_DNA"/>
</dbReference>
<dbReference type="Proteomes" id="UP001164506">
    <property type="component" value="Chromosome"/>
</dbReference>